<name>A0AAD5NS44_ACENE</name>
<dbReference type="PANTHER" id="PTHR12300">
    <property type="entry name" value="HVA22-LIKE PROTEINS"/>
    <property type="match status" value="1"/>
</dbReference>
<evidence type="ECO:0000256" key="2">
    <source>
        <dbReference type="SAM" id="MobiDB-lite"/>
    </source>
</evidence>
<reference evidence="4" key="2">
    <citation type="submission" date="2023-02" db="EMBL/GenBank/DDBJ databases">
        <authorList>
            <person name="Swenson N.G."/>
            <person name="Wegrzyn J.L."/>
            <person name="Mcevoy S.L."/>
        </authorList>
    </citation>
    <scope>NUCLEOTIDE SEQUENCE</scope>
    <source>
        <strain evidence="4">91603</strain>
        <tissue evidence="4">Leaf</tissue>
    </source>
</reference>
<dbReference type="SUPFAM" id="SSF57667">
    <property type="entry name" value="beta-beta-alpha zinc fingers"/>
    <property type="match status" value="2"/>
</dbReference>
<comment type="caution">
    <text evidence="4">The sequence shown here is derived from an EMBL/GenBank/DDBJ whole genome shotgun (WGS) entry which is preliminary data.</text>
</comment>
<dbReference type="PROSITE" id="PS00028">
    <property type="entry name" value="ZINC_FINGER_C2H2_1"/>
    <property type="match status" value="1"/>
</dbReference>
<comment type="subcellular location">
    <subcellularLocation>
        <location evidence="1">Membrane</location>
        <topology evidence="1">Multi-pass membrane protein</topology>
    </subcellularLocation>
</comment>
<dbReference type="InterPro" id="IPR004345">
    <property type="entry name" value="TB2_DP1_HVA22"/>
</dbReference>
<dbReference type="PANTHER" id="PTHR12300:SF43">
    <property type="entry name" value="HVA22-LIKE PROTEIN"/>
    <property type="match status" value="1"/>
</dbReference>
<evidence type="ECO:0000313" key="4">
    <source>
        <dbReference type="EMBL" id="KAI9177388.1"/>
    </source>
</evidence>
<evidence type="ECO:0000256" key="1">
    <source>
        <dbReference type="RuleBase" id="RU362006"/>
    </source>
</evidence>
<keyword evidence="5" id="KW-1185">Reference proteome</keyword>
<dbReference type="Pfam" id="PF12874">
    <property type="entry name" value="zf-met"/>
    <property type="match status" value="2"/>
</dbReference>
<feature type="region of interest" description="Disordered" evidence="2">
    <location>
        <begin position="280"/>
        <end position="332"/>
    </location>
</feature>
<sequence>MGFVDLVMFAVKCFDVLAWPLFALVYPLWASIRAIEADDSSSSDCKKLVAYWVLFSLIFLFEHAFHNLLLWLPFWLYMKLIITCLLVICNFDGALYAYKHLVCPCLSIDIKALVNKFNAQTDSFSKSSKFEDEVKRYVKEKGHEALDELVASKLECREPSVVQKEEETVQVTEQIKEVSASEHVKFVPHSLPEINLTRPDIGQTENTKPDTDITDGEKVEAVGESFEIPVPKQIQKEWTCAICQVTIQSEKTLESHLKGKKHKAACELLKTKTQQFKNKAFSAAPENKEQINNNATGTKRSRTRKEKPQGLEPKNQQCKSTEDDAAKQQRRKDNKLKGLRIKYVDYREPLWWCKICNISCNSMNDMDCHLYGRNHLAQTQIFNSLVASASKLL</sequence>
<feature type="transmembrane region" description="Helical" evidence="1">
    <location>
        <begin position="49"/>
        <end position="68"/>
    </location>
</feature>
<feature type="transmembrane region" description="Helical" evidence="1">
    <location>
        <begin position="6"/>
        <end position="29"/>
    </location>
</feature>
<dbReference type="Proteomes" id="UP001064489">
    <property type="component" value="Chromosome 5"/>
</dbReference>
<proteinExistence type="inferred from homology"/>
<dbReference type="GO" id="GO:0008270">
    <property type="term" value="F:zinc ion binding"/>
    <property type="evidence" value="ECO:0007669"/>
    <property type="project" value="InterPro"/>
</dbReference>
<dbReference type="Pfam" id="PF03134">
    <property type="entry name" value="TB2_DP1_HVA22"/>
    <property type="match status" value="1"/>
</dbReference>
<dbReference type="InterPro" id="IPR003604">
    <property type="entry name" value="Matrin/U1-like-C_Znf_C2H2"/>
</dbReference>
<keyword evidence="1" id="KW-1133">Transmembrane helix</keyword>
<keyword evidence="1" id="KW-0472">Membrane</keyword>
<dbReference type="EMBL" id="JAJSOW010000102">
    <property type="protein sequence ID" value="KAI9177388.1"/>
    <property type="molecule type" value="Genomic_DNA"/>
</dbReference>
<reference evidence="4" key="1">
    <citation type="journal article" date="2022" name="Plant J.">
        <title>Strategies of tolerance reflected in two North American maple genomes.</title>
        <authorList>
            <person name="McEvoy S.L."/>
            <person name="Sezen U.U."/>
            <person name="Trouern-Trend A."/>
            <person name="McMahon S.M."/>
            <person name="Schaberg P.G."/>
            <person name="Yang J."/>
            <person name="Wegrzyn J.L."/>
            <person name="Swenson N.G."/>
        </authorList>
    </citation>
    <scope>NUCLEOTIDE SEQUENCE</scope>
    <source>
        <strain evidence="4">91603</strain>
    </source>
</reference>
<dbReference type="InterPro" id="IPR013087">
    <property type="entry name" value="Znf_C2H2_type"/>
</dbReference>
<dbReference type="GO" id="GO:0016020">
    <property type="term" value="C:membrane"/>
    <property type="evidence" value="ECO:0007669"/>
    <property type="project" value="UniProtKB-SubCell"/>
</dbReference>
<keyword evidence="1" id="KW-0812">Transmembrane</keyword>
<gene>
    <name evidence="4" type="ORF">LWI28_014595</name>
</gene>
<dbReference type="SMART" id="SM00451">
    <property type="entry name" value="ZnF_U1"/>
    <property type="match status" value="2"/>
</dbReference>
<comment type="similarity">
    <text evidence="1">Belongs to the DP1 family.</text>
</comment>
<evidence type="ECO:0000259" key="3">
    <source>
        <dbReference type="PROSITE" id="PS00028"/>
    </source>
</evidence>
<dbReference type="GO" id="GO:0003676">
    <property type="term" value="F:nucleic acid binding"/>
    <property type="evidence" value="ECO:0007669"/>
    <property type="project" value="InterPro"/>
</dbReference>
<dbReference type="AlphaFoldDB" id="A0AAD5NS44"/>
<feature type="domain" description="C2H2-type" evidence="3">
    <location>
        <begin position="240"/>
        <end position="262"/>
    </location>
</feature>
<dbReference type="InterPro" id="IPR036236">
    <property type="entry name" value="Znf_C2H2_sf"/>
</dbReference>
<feature type="transmembrane region" description="Helical" evidence="1">
    <location>
        <begin position="74"/>
        <end position="98"/>
    </location>
</feature>
<organism evidence="4 5">
    <name type="scientific">Acer negundo</name>
    <name type="common">Box elder</name>
    <dbReference type="NCBI Taxonomy" id="4023"/>
    <lineage>
        <taxon>Eukaryota</taxon>
        <taxon>Viridiplantae</taxon>
        <taxon>Streptophyta</taxon>
        <taxon>Embryophyta</taxon>
        <taxon>Tracheophyta</taxon>
        <taxon>Spermatophyta</taxon>
        <taxon>Magnoliopsida</taxon>
        <taxon>eudicotyledons</taxon>
        <taxon>Gunneridae</taxon>
        <taxon>Pentapetalae</taxon>
        <taxon>rosids</taxon>
        <taxon>malvids</taxon>
        <taxon>Sapindales</taxon>
        <taxon>Sapindaceae</taxon>
        <taxon>Hippocastanoideae</taxon>
        <taxon>Acereae</taxon>
        <taxon>Acer</taxon>
    </lineage>
</organism>
<accession>A0AAD5NS44</accession>
<protein>
    <recommendedName>
        <fullName evidence="1">HVA22-like protein</fullName>
    </recommendedName>
</protein>
<dbReference type="Gene3D" id="3.30.160.60">
    <property type="entry name" value="Classic Zinc Finger"/>
    <property type="match status" value="2"/>
</dbReference>
<evidence type="ECO:0000313" key="5">
    <source>
        <dbReference type="Proteomes" id="UP001064489"/>
    </source>
</evidence>